<keyword evidence="1" id="KW-0808">Transferase</keyword>
<keyword evidence="2 4" id="KW-0012">Acyltransferase</keyword>
<accession>A0ABY4YJY1</accession>
<evidence type="ECO:0000256" key="1">
    <source>
        <dbReference type="ARBA" id="ARBA00022679"/>
    </source>
</evidence>
<proteinExistence type="predicted"/>
<dbReference type="Proteomes" id="UP001056535">
    <property type="component" value="Chromosome"/>
</dbReference>
<protein>
    <submittedName>
        <fullName evidence="4">1-acyl-sn-glycerol-3-phosphate acyltransferase</fullName>
    </submittedName>
</protein>
<organism evidence="4 5">
    <name type="scientific">Ornithinimicrobium cryptoxanthini</name>
    <dbReference type="NCBI Taxonomy" id="2934161"/>
    <lineage>
        <taxon>Bacteria</taxon>
        <taxon>Bacillati</taxon>
        <taxon>Actinomycetota</taxon>
        <taxon>Actinomycetes</taxon>
        <taxon>Micrococcales</taxon>
        <taxon>Ornithinimicrobiaceae</taxon>
        <taxon>Ornithinimicrobium</taxon>
    </lineage>
</organism>
<dbReference type="SUPFAM" id="SSF69593">
    <property type="entry name" value="Glycerol-3-phosphate (1)-acyltransferase"/>
    <property type="match status" value="1"/>
</dbReference>
<evidence type="ECO:0000313" key="4">
    <source>
        <dbReference type="EMBL" id="USQ76638.1"/>
    </source>
</evidence>
<evidence type="ECO:0000259" key="3">
    <source>
        <dbReference type="SMART" id="SM00563"/>
    </source>
</evidence>
<dbReference type="CDD" id="cd07989">
    <property type="entry name" value="LPLAT_AGPAT-like"/>
    <property type="match status" value="1"/>
</dbReference>
<sequence length="225" mass="24457">MLYRALRVVVRPTALAIWRPEIIGTDHVPADGPVILASNHLSFADSLVIPLTSPRQVAFLAKDDYWTGTGLKGLVTRQFFTAIGSIPVDRDDTRAAQLSLDLALAHLREGGAFGIYPEGTRSRDGRLYRGRTGVAWLALTAGCPVVPVALTDTDKLQPVGATLPRRIRFRVEFGRPIDFTGRFDGVPAGRARRAVTDEIMAAIHAMSGQELADGYNERAPEQPTA</sequence>
<dbReference type="InterPro" id="IPR002123">
    <property type="entry name" value="Plipid/glycerol_acylTrfase"/>
</dbReference>
<name>A0ABY4YJY1_9MICO</name>
<keyword evidence="5" id="KW-1185">Reference proteome</keyword>
<feature type="domain" description="Phospholipid/glycerol acyltransferase" evidence="3">
    <location>
        <begin position="34"/>
        <end position="153"/>
    </location>
</feature>
<reference evidence="4" key="1">
    <citation type="submission" date="2022-06" db="EMBL/GenBank/DDBJ databases">
        <title>Ornithinimicrobium JY.X270.</title>
        <authorList>
            <person name="Huang Y."/>
        </authorList>
    </citation>
    <scope>NUCLEOTIDE SEQUENCE</scope>
    <source>
        <strain evidence="4">JY.X270</strain>
    </source>
</reference>
<dbReference type="GO" id="GO:0016746">
    <property type="term" value="F:acyltransferase activity"/>
    <property type="evidence" value="ECO:0007669"/>
    <property type="project" value="UniProtKB-KW"/>
</dbReference>
<dbReference type="PANTHER" id="PTHR10434">
    <property type="entry name" value="1-ACYL-SN-GLYCEROL-3-PHOSPHATE ACYLTRANSFERASE"/>
    <property type="match status" value="1"/>
</dbReference>
<dbReference type="PANTHER" id="PTHR10434:SF11">
    <property type="entry name" value="1-ACYL-SN-GLYCEROL-3-PHOSPHATE ACYLTRANSFERASE"/>
    <property type="match status" value="1"/>
</dbReference>
<dbReference type="Pfam" id="PF01553">
    <property type="entry name" value="Acyltransferase"/>
    <property type="match status" value="1"/>
</dbReference>
<evidence type="ECO:0000256" key="2">
    <source>
        <dbReference type="ARBA" id="ARBA00023315"/>
    </source>
</evidence>
<dbReference type="RefSeq" id="WP_252621342.1">
    <property type="nucleotide sequence ID" value="NZ_CP099490.1"/>
</dbReference>
<dbReference type="EMBL" id="CP099490">
    <property type="protein sequence ID" value="USQ76638.1"/>
    <property type="molecule type" value="Genomic_DNA"/>
</dbReference>
<gene>
    <name evidence="4" type="ORF">NF557_01520</name>
</gene>
<dbReference type="SMART" id="SM00563">
    <property type="entry name" value="PlsC"/>
    <property type="match status" value="1"/>
</dbReference>
<evidence type="ECO:0000313" key="5">
    <source>
        <dbReference type="Proteomes" id="UP001056535"/>
    </source>
</evidence>